<dbReference type="SUPFAM" id="SSF53448">
    <property type="entry name" value="Nucleotide-diphospho-sugar transferases"/>
    <property type="match status" value="1"/>
</dbReference>
<dbReference type="InterPro" id="IPR029044">
    <property type="entry name" value="Nucleotide-diphossugar_trans"/>
</dbReference>
<dbReference type="Pfam" id="PF13641">
    <property type="entry name" value="Glyco_tranf_2_3"/>
    <property type="match status" value="1"/>
</dbReference>
<feature type="transmembrane region" description="Helical" evidence="4">
    <location>
        <begin position="305"/>
        <end position="333"/>
    </location>
</feature>
<evidence type="ECO:0000256" key="4">
    <source>
        <dbReference type="SAM" id="Phobius"/>
    </source>
</evidence>
<evidence type="ECO:0000313" key="6">
    <source>
        <dbReference type="Proteomes" id="UP000264071"/>
    </source>
</evidence>
<dbReference type="Gene3D" id="3.90.550.10">
    <property type="entry name" value="Spore Coat Polysaccharide Biosynthesis Protein SpsA, Chain A"/>
    <property type="match status" value="1"/>
</dbReference>
<evidence type="ECO:0000313" key="5">
    <source>
        <dbReference type="EMBL" id="HCT56685.1"/>
    </source>
</evidence>
<dbReference type="GO" id="GO:0016757">
    <property type="term" value="F:glycosyltransferase activity"/>
    <property type="evidence" value="ECO:0007669"/>
    <property type="project" value="UniProtKB-KW"/>
</dbReference>
<sequence>MNVGTLVSVSNVVLWFCIAVLAIYTLRHYFFTLNRLFGRHRQPFVDILQADWPSLVVFVPAHNESRVVRDSLDALLTCDYPEDRLKIVPIDDRSSDDTRSILVEYAENYPGRVIPFLRDDGIPGKAAALADAMALHTDEVFLVFDADYIPGTRLLKQLVSPFFDPEVGAVMGRVVPLNVGVSLLTRLLDLERAGGYQVDQQARMNLRLVPQYGGTVGGVRRAALDHVGGWRVDSLAEDTDLTVRLVIAGWEVVYQNRSECYEEVPETWESRIRQIKRWAKGHNQALRRYLGALIRNRSDLPFWQVLDGVLLLGVFVVPLVLLAGWLCTIALFYAGYPPQWGRVTILAISSFNTVGNFAAFFQVAAASRLDGSRERIRMLPFLFLGFLVSTVSVGRASLSRASWLRGQPVQWQKTERHRESRVQSRSK</sequence>
<dbReference type="PANTHER" id="PTHR43630">
    <property type="entry name" value="POLY-BETA-1,6-N-ACETYL-D-GLUCOSAMINE SYNTHASE"/>
    <property type="match status" value="1"/>
</dbReference>
<protein>
    <submittedName>
        <fullName evidence="5">Glycosyl transferase family 2</fullName>
    </submittedName>
</protein>
<name>A0A3D4V6I3_9BACT</name>
<feature type="transmembrane region" description="Helical" evidence="4">
    <location>
        <begin position="345"/>
        <end position="366"/>
    </location>
</feature>
<evidence type="ECO:0000256" key="1">
    <source>
        <dbReference type="ARBA" id="ARBA00006739"/>
    </source>
</evidence>
<comment type="similarity">
    <text evidence="1">Belongs to the glycosyltransferase 2 family.</text>
</comment>
<keyword evidence="2" id="KW-0328">Glycosyltransferase</keyword>
<dbReference type="OMA" id="ICWTEVP"/>
<keyword evidence="3 5" id="KW-0808">Transferase</keyword>
<dbReference type="EMBL" id="DPIY01000006">
    <property type="protein sequence ID" value="HCT56685.1"/>
    <property type="molecule type" value="Genomic_DNA"/>
</dbReference>
<dbReference type="AlphaFoldDB" id="A0A3D4V6I3"/>
<dbReference type="Proteomes" id="UP000264071">
    <property type="component" value="Unassembled WGS sequence"/>
</dbReference>
<gene>
    <name evidence="5" type="ORF">DGD08_05670</name>
</gene>
<dbReference type="PANTHER" id="PTHR43630:SF1">
    <property type="entry name" value="POLY-BETA-1,6-N-ACETYL-D-GLUCOSAMINE SYNTHASE"/>
    <property type="match status" value="1"/>
</dbReference>
<feature type="transmembrane region" description="Helical" evidence="4">
    <location>
        <begin position="12"/>
        <end position="31"/>
    </location>
</feature>
<reference evidence="5 6" key="1">
    <citation type="journal article" date="2018" name="Nat. Biotechnol.">
        <title>A standardized bacterial taxonomy based on genome phylogeny substantially revises the tree of life.</title>
        <authorList>
            <person name="Parks D.H."/>
            <person name="Chuvochina M."/>
            <person name="Waite D.W."/>
            <person name="Rinke C."/>
            <person name="Skarshewski A."/>
            <person name="Chaumeil P.A."/>
            <person name="Hugenholtz P."/>
        </authorList>
    </citation>
    <scope>NUCLEOTIDE SEQUENCE [LARGE SCALE GENOMIC DNA]</scope>
    <source>
        <strain evidence="5">UBA8844</strain>
    </source>
</reference>
<keyword evidence="4" id="KW-1133">Transmembrane helix</keyword>
<proteinExistence type="inferred from homology"/>
<comment type="caution">
    <text evidence="5">The sequence shown here is derived from an EMBL/GenBank/DDBJ whole genome shotgun (WGS) entry which is preliminary data.</text>
</comment>
<keyword evidence="4" id="KW-0472">Membrane</keyword>
<dbReference type="CDD" id="cd06423">
    <property type="entry name" value="CESA_like"/>
    <property type="match status" value="1"/>
</dbReference>
<accession>A0A3D4V6I3</accession>
<feature type="transmembrane region" description="Helical" evidence="4">
    <location>
        <begin position="378"/>
        <end position="398"/>
    </location>
</feature>
<organism evidence="5 6">
    <name type="scientific">Gemmatimonas aurantiaca</name>
    <dbReference type="NCBI Taxonomy" id="173480"/>
    <lineage>
        <taxon>Bacteria</taxon>
        <taxon>Pseudomonadati</taxon>
        <taxon>Gemmatimonadota</taxon>
        <taxon>Gemmatimonadia</taxon>
        <taxon>Gemmatimonadales</taxon>
        <taxon>Gemmatimonadaceae</taxon>
        <taxon>Gemmatimonas</taxon>
    </lineage>
</organism>
<evidence type="ECO:0000256" key="2">
    <source>
        <dbReference type="ARBA" id="ARBA00022676"/>
    </source>
</evidence>
<keyword evidence="4" id="KW-0812">Transmembrane</keyword>
<evidence type="ECO:0000256" key="3">
    <source>
        <dbReference type="ARBA" id="ARBA00022679"/>
    </source>
</evidence>